<protein>
    <recommendedName>
        <fullName evidence="13">Riboflavin biosynthesis protein RibD</fullName>
    </recommendedName>
    <domain>
        <recommendedName>
            <fullName evidence="13">Diaminohydroxyphosphoribosylaminopyrimidine deaminase</fullName>
            <shortName evidence="13">DRAP deaminase</shortName>
            <ecNumber evidence="13">3.5.4.26</ecNumber>
        </recommendedName>
        <alternativeName>
            <fullName evidence="13">Riboflavin-specific deaminase</fullName>
        </alternativeName>
    </domain>
    <domain>
        <recommendedName>
            <fullName evidence="13">5-amino-6-(5-phosphoribosylamino)uracil reductase</fullName>
            <ecNumber evidence="13">1.1.1.193</ecNumber>
        </recommendedName>
        <alternativeName>
            <fullName evidence="13">HTP reductase</fullName>
        </alternativeName>
    </domain>
</protein>
<dbReference type="PANTHER" id="PTHR38011">
    <property type="entry name" value="DIHYDROFOLATE REDUCTASE FAMILY PROTEIN (AFU_ORTHOLOGUE AFUA_8G06820)"/>
    <property type="match status" value="1"/>
</dbReference>
<dbReference type="InterPro" id="IPR002125">
    <property type="entry name" value="CMP_dCMP_dom"/>
</dbReference>
<dbReference type="Gene3D" id="3.40.140.10">
    <property type="entry name" value="Cytidine Deaminase, domain 2"/>
    <property type="match status" value="1"/>
</dbReference>
<comment type="pathway">
    <text evidence="2 13">Cofactor biosynthesis; riboflavin biosynthesis; 5-amino-6-(D-ribitylamino)uracil from GTP: step 2/4.</text>
</comment>
<dbReference type="Proteomes" id="UP000266089">
    <property type="component" value="Unassembled WGS sequence"/>
</dbReference>
<evidence type="ECO:0000256" key="10">
    <source>
        <dbReference type="ARBA" id="ARBA00022857"/>
    </source>
</evidence>
<dbReference type="PROSITE" id="PS51747">
    <property type="entry name" value="CYT_DCMP_DEAMINASES_2"/>
    <property type="match status" value="1"/>
</dbReference>
<comment type="catalytic activity">
    <reaction evidence="13">
        <text>5-amino-6-(5-phospho-D-ribitylamino)uracil + NADP(+) = 5-amino-6-(5-phospho-D-ribosylamino)uracil + NADPH + H(+)</text>
        <dbReference type="Rhea" id="RHEA:17845"/>
        <dbReference type="ChEBI" id="CHEBI:15378"/>
        <dbReference type="ChEBI" id="CHEBI:57783"/>
        <dbReference type="ChEBI" id="CHEBI:58349"/>
        <dbReference type="ChEBI" id="CHEBI:58421"/>
        <dbReference type="ChEBI" id="CHEBI:58453"/>
        <dbReference type="EC" id="1.1.1.193"/>
    </reaction>
</comment>
<evidence type="ECO:0000256" key="14">
    <source>
        <dbReference type="PIRSR" id="PIRSR006769-1"/>
    </source>
</evidence>
<feature type="binding site" evidence="15">
    <location>
        <position position="240"/>
    </location>
    <ligand>
        <name>NADP(+)</name>
        <dbReference type="ChEBI" id="CHEBI:58349"/>
    </ligand>
</feature>
<dbReference type="Pfam" id="PF01872">
    <property type="entry name" value="RibD_C"/>
    <property type="match status" value="1"/>
</dbReference>
<dbReference type="CDD" id="cd01284">
    <property type="entry name" value="Riboflavin_deaminase-reductase"/>
    <property type="match status" value="1"/>
</dbReference>
<evidence type="ECO:0000259" key="17">
    <source>
        <dbReference type="PROSITE" id="PS51747"/>
    </source>
</evidence>
<dbReference type="SUPFAM" id="SSF53927">
    <property type="entry name" value="Cytidine deaminase-like"/>
    <property type="match status" value="1"/>
</dbReference>
<dbReference type="PANTHER" id="PTHR38011:SF7">
    <property type="entry name" value="2,5-DIAMINO-6-RIBOSYLAMINO-4(3H)-PYRIMIDINONE 5'-PHOSPHATE REDUCTASE"/>
    <property type="match status" value="1"/>
</dbReference>
<organism evidence="18 19">
    <name type="scientific">Meiothermus taiwanensis</name>
    <dbReference type="NCBI Taxonomy" id="172827"/>
    <lineage>
        <taxon>Bacteria</taxon>
        <taxon>Thermotogati</taxon>
        <taxon>Deinococcota</taxon>
        <taxon>Deinococci</taxon>
        <taxon>Thermales</taxon>
        <taxon>Thermaceae</taxon>
        <taxon>Meiothermus</taxon>
    </lineage>
</organism>
<dbReference type="InterPro" id="IPR024072">
    <property type="entry name" value="DHFR-like_dom_sf"/>
</dbReference>
<feature type="binding site" evidence="16">
    <location>
        <position position="58"/>
    </location>
    <ligand>
        <name>Zn(2+)</name>
        <dbReference type="ChEBI" id="CHEBI:29105"/>
        <note>catalytic</note>
    </ligand>
</feature>
<dbReference type="OrthoDB" id="9800865at2"/>
<evidence type="ECO:0000256" key="7">
    <source>
        <dbReference type="ARBA" id="ARBA00022723"/>
    </source>
</evidence>
<evidence type="ECO:0000256" key="4">
    <source>
        <dbReference type="ARBA" id="ARBA00005259"/>
    </source>
</evidence>
<feature type="binding site" evidence="15">
    <location>
        <begin position="317"/>
        <end position="323"/>
    </location>
    <ligand>
        <name>NADP(+)</name>
        <dbReference type="ChEBI" id="CHEBI:58349"/>
    </ligand>
</feature>
<evidence type="ECO:0000256" key="13">
    <source>
        <dbReference type="PIRNR" id="PIRNR006769"/>
    </source>
</evidence>
<evidence type="ECO:0000313" key="18">
    <source>
        <dbReference type="EMBL" id="RIH76980.1"/>
    </source>
</evidence>
<dbReference type="InterPro" id="IPR016192">
    <property type="entry name" value="APOBEC/CMP_deaminase_Zn-bd"/>
</dbReference>
<dbReference type="EMBL" id="QWKX01000033">
    <property type="protein sequence ID" value="RIH76980.1"/>
    <property type="molecule type" value="Genomic_DNA"/>
</dbReference>
<keyword evidence="10 13" id="KW-0521">NADP</keyword>
<feature type="binding site" evidence="15">
    <location>
        <position position="191"/>
    </location>
    <ligand>
        <name>substrate</name>
    </ligand>
</feature>
<keyword evidence="11 13" id="KW-0560">Oxidoreductase</keyword>
<keyword evidence="6 13" id="KW-0686">Riboflavin biosynthesis</keyword>
<feature type="binding site" evidence="16">
    <location>
        <position position="92"/>
    </location>
    <ligand>
        <name>Zn(2+)</name>
        <dbReference type="ChEBI" id="CHEBI:29105"/>
        <note>catalytic</note>
    </ligand>
</feature>
<evidence type="ECO:0000313" key="19">
    <source>
        <dbReference type="Proteomes" id="UP000266089"/>
    </source>
</evidence>
<dbReference type="PIRSF" id="PIRSF006769">
    <property type="entry name" value="RibD"/>
    <property type="match status" value="1"/>
</dbReference>
<feature type="domain" description="CMP/dCMP-type deaminase" evidence="17">
    <location>
        <begin position="9"/>
        <end position="130"/>
    </location>
</feature>
<dbReference type="EC" id="1.1.1.193" evidence="13"/>
<feature type="binding site" evidence="15">
    <location>
        <position position="315"/>
    </location>
    <ligand>
        <name>substrate</name>
    </ligand>
</feature>
<comment type="pathway">
    <text evidence="3 13">Cofactor biosynthesis; riboflavin biosynthesis; 5-amino-6-(D-ribitylamino)uracil from GTP: step 3/4.</text>
</comment>
<sequence length="384" mass="41574">MSAYSLQQALDERYLRRTLQLAERGRGHTHPNPLVGAVLVKNGRIVGEGYHPRAGEPHAEVFALRQAGEEARGATLYVSLEPCDHHGRTPPCSLALLEAGVGRVVVAARDPNPKAQGGLERLRAAGVEVEAGLLEAEARAQNEVFFHALRQRRPFVLWKAALSLDGQVATRGGHAAWVSNALSRRVAQGYRQWLPAVLVGVGTVLADDPQLTVREPDFRAFPHLLEPPPLRDPLKVVLDTEARTPPEARLFAPGPRGEPARVAVLVGVGAPAARIRALERRGATVAELPREGGRVSLEAALVWLWEQGVDGVLLEGGPTLAGALLRRGWVDKVALFLAPKLVGEGRGALLGFAAGRMEEALGLQTRRLELLEGDIWLEAYPVWR</sequence>
<feature type="binding site" evidence="15">
    <location>
        <position position="177"/>
    </location>
    <ligand>
        <name>NADP(+)</name>
        <dbReference type="ChEBI" id="CHEBI:58349"/>
    </ligand>
</feature>
<keyword evidence="12" id="KW-0511">Multifunctional enzyme</keyword>
<comment type="function">
    <text evidence="1 13">Converts 2,5-diamino-6-(ribosylamino)-4(3h)-pyrimidinone 5'-phosphate into 5-amino-6-(ribosylamino)-2,4(1h,3h)-pyrimidinedione 5'-phosphate.</text>
</comment>
<feature type="binding site" evidence="15">
    <location>
        <position position="203"/>
    </location>
    <ligand>
        <name>substrate</name>
    </ligand>
</feature>
<dbReference type="RefSeq" id="WP_119361645.1">
    <property type="nucleotide sequence ID" value="NZ_JBHSXZ010000053.1"/>
</dbReference>
<dbReference type="Pfam" id="PF00383">
    <property type="entry name" value="dCMP_cyt_deam_1"/>
    <property type="match status" value="1"/>
</dbReference>
<evidence type="ECO:0000256" key="12">
    <source>
        <dbReference type="ARBA" id="ARBA00023268"/>
    </source>
</evidence>
<evidence type="ECO:0000256" key="15">
    <source>
        <dbReference type="PIRSR" id="PIRSR006769-2"/>
    </source>
</evidence>
<keyword evidence="7 13" id="KW-0479">Metal-binding</keyword>
<comment type="similarity">
    <text evidence="5 13">In the C-terminal section; belongs to the HTP reductase family.</text>
</comment>
<evidence type="ECO:0000256" key="3">
    <source>
        <dbReference type="ARBA" id="ARBA00004910"/>
    </source>
</evidence>
<dbReference type="UniPathway" id="UPA00275">
    <property type="reaction ID" value="UER00401"/>
</dbReference>
<dbReference type="GO" id="GO:0008270">
    <property type="term" value="F:zinc ion binding"/>
    <property type="evidence" value="ECO:0007669"/>
    <property type="project" value="InterPro"/>
</dbReference>
<keyword evidence="8 13" id="KW-0378">Hydrolase</keyword>
<dbReference type="EC" id="3.5.4.26" evidence="13"/>
<dbReference type="GO" id="GO:0008835">
    <property type="term" value="F:diaminohydroxyphosphoribosylaminopyrimidine deaminase activity"/>
    <property type="evidence" value="ECO:0007669"/>
    <property type="project" value="UniProtKB-EC"/>
</dbReference>
<dbReference type="InterPro" id="IPR050765">
    <property type="entry name" value="Riboflavin_Biosynth_HTPR"/>
</dbReference>
<dbReference type="GO" id="GO:0008703">
    <property type="term" value="F:5-amino-6-(5-phosphoribosylamino)uracil reductase activity"/>
    <property type="evidence" value="ECO:0007669"/>
    <property type="project" value="UniProtKB-EC"/>
</dbReference>
<reference evidence="18 19" key="1">
    <citation type="submission" date="2018-08" db="EMBL/GenBank/DDBJ databases">
        <title>Meiothermus cateniformans JCM 15151 genome sequencing project.</title>
        <authorList>
            <person name="Da Costa M.S."/>
            <person name="Albuquerque L."/>
            <person name="Raposo P."/>
            <person name="Froufe H.J.C."/>
            <person name="Barroso C.S."/>
            <person name="Egas C."/>
        </authorList>
    </citation>
    <scope>NUCLEOTIDE SEQUENCE [LARGE SCALE GENOMIC DNA]</scope>
    <source>
        <strain evidence="18 19">JCM 15151</strain>
    </source>
</reference>
<feature type="binding site" evidence="15">
    <location>
        <position position="211"/>
    </location>
    <ligand>
        <name>substrate</name>
    </ligand>
</feature>
<evidence type="ECO:0000256" key="11">
    <source>
        <dbReference type="ARBA" id="ARBA00023002"/>
    </source>
</evidence>
<dbReference type="PROSITE" id="PS00903">
    <property type="entry name" value="CYT_DCMP_DEAMINASES_1"/>
    <property type="match status" value="1"/>
</dbReference>
<dbReference type="Gene3D" id="3.40.430.10">
    <property type="entry name" value="Dihydrofolate Reductase, subunit A"/>
    <property type="match status" value="1"/>
</dbReference>
<name>A0A399E2Y6_9DEIN</name>
<evidence type="ECO:0000256" key="6">
    <source>
        <dbReference type="ARBA" id="ARBA00022619"/>
    </source>
</evidence>
<evidence type="ECO:0000256" key="5">
    <source>
        <dbReference type="ARBA" id="ARBA00007417"/>
    </source>
</evidence>
<keyword evidence="9 13" id="KW-0862">Zinc</keyword>
<feature type="binding site" evidence="15">
    <location>
        <position position="161"/>
    </location>
    <ligand>
        <name>NADP(+)</name>
        <dbReference type="ChEBI" id="CHEBI:58349"/>
    </ligand>
</feature>
<dbReference type="AlphaFoldDB" id="A0A399E2Y6"/>
<feature type="active site" description="Proton donor" evidence="14">
    <location>
        <position position="60"/>
    </location>
</feature>
<feature type="binding site" evidence="15">
    <location>
        <position position="207"/>
    </location>
    <ligand>
        <name>NADP(+)</name>
        <dbReference type="ChEBI" id="CHEBI:58349"/>
    </ligand>
</feature>
<evidence type="ECO:0000256" key="2">
    <source>
        <dbReference type="ARBA" id="ARBA00004882"/>
    </source>
</evidence>
<gene>
    <name evidence="18" type="primary">ribD</name>
    <name evidence="18" type="ORF">Mcate_01528</name>
</gene>
<dbReference type="GO" id="GO:0009231">
    <property type="term" value="P:riboflavin biosynthetic process"/>
    <property type="evidence" value="ECO:0007669"/>
    <property type="project" value="UniProtKB-UniPathway"/>
</dbReference>
<dbReference type="FunFam" id="3.40.140.10:FF:000025">
    <property type="entry name" value="Riboflavin biosynthesis protein RibD"/>
    <property type="match status" value="1"/>
</dbReference>
<feature type="binding site" evidence="16">
    <location>
        <position position="83"/>
    </location>
    <ligand>
        <name>Zn(2+)</name>
        <dbReference type="ChEBI" id="CHEBI:29105"/>
        <note>catalytic</note>
    </ligand>
</feature>
<feature type="binding site" evidence="15">
    <location>
        <position position="214"/>
    </location>
    <ligand>
        <name>substrate</name>
    </ligand>
</feature>
<dbReference type="KEGG" id="mtai:Mtai_v1c27550"/>
<dbReference type="NCBIfam" id="TIGR00326">
    <property type="entry name" value="eubact_ribD"/>
    <property type="match status" value="1"/>
</dbReference>
<proteinExistence type="inferred from homology"/>
<comment type="catalytic activity">
    <reaction evidence="13">
        <text>2,5-diamino-6-hydroxy-4-(5-phosphoribosylamino)-pyrimidine + H2O + H(+) = 5-amino-6-(5-phospho-D-ribosylamino)uracil + NH4(+)</text>
        <dbReference type="Rhea" id="RHEA:21868"/>
        <dbReference type="ChEBI" id="CHEBI:15377"/>
        <dbReference type="ChEBI" id="CHEBI:15378"/>
        <dbReference type="ChEBI" id="CHEBI:28938"/>
        <dbReference type="ChEBI" id="CHEBI:58453"/>
        <dbReference type="ChEBI" id="CHEBI:58614"/>
        <dbReference type="EC" id="3.5.4.26"/>
    </reaction>
</comment>
<evidence type="ECO:0000256" key="1">
    <source>
        <dbReference type="ARBA" id="ARBA00002151"/>
    </source>
</evidence>
<evidence type="ECO:0000256" key="8">
    <source>
        <dbReference type="ARBA" id="ARBA00022801"/>
    </source>
</evidence>
<dbReference type="InterPro" id="IPR002734">
    <property type="entry name" value="RibDG_C"/>
</dbReference>
<dbReference type="SUPFAM" id="SSF53597">
    <property type="entry name" value="Dihydrofolate reductase-like"/>
    <property type="match status" value="1"/>
</dbReference>
<comment type="similarity">
    <text evidence="4 13">In the N-terminal section; belongs to the cytidine and deoxycytidylate deaminase family.</text>
</comment>
<dbReference type="InterPro" id="IPR004794">
    <property type="entry name" value="Eubact_RibD"/>
</dbReference>
<comment type="cofactor">
    <cofactor evidence="13 16">
        <name>Zn(2+)</name>
        <dbReference type="ChEBI" id="CHEBI:29105"/>
    </cofactor>
    <text evidence="13 16">Binds 1 zinc ion.</text>
</comment>
<evidence type="ECO:0000256" key="9">
    <source>
        <dbReference type="ARBA" id="ARBA00022833"/>
    </source>
</evidence>
<dbReference type="InterPro" id="IPR016193">
    <property type="entry name" value="Cytidine_deaminase-like"/>
</dbReference>
<accession>A0A399E2Y6</accession>
<comment type="caution">
    <text evidence="18">The sequence shown here is derived from an EMBL/GenBank/DDBJ whole genome shotgun (WGS) entry which is preliminary data.</text>
</comment>
<evidence type="ECO:0000256" key="16">
    <source>
        <dbReference type="PIRSR" id="PIRSR006769-3"/>
    </source>
</evidence>